<gene>
    <name evidence="1" type="ORF">DCMF_12435</name>
</gene>
<protein>
    <submittedName>
        <fullName evidence="1">Uncharacterized protein</fullName>
    </submittedName>
</protein>
<accession>A0A3G1KSR9</accession>
<reference evidence="1 2" key="1">
    <citation type="submission" date="2016-10" db="EMBL/GenBank/DDBJ databases">
        <title>Complete Genome Sequence of Peptococcaceae strain DCMF.</title>
        <authorList>
            <person name="Edwards R.J."/>
            <person name="Holland S.I."/>
            <person name="Deshpande N.P."/>
            <person name="Wong Y.K."/>
            <person name="Ertan H."/>
            <person name="Manefield M."/>
            <person name="Russell T.L."/>
            <person name="Lee M.J."/>
        </authorList>
    </citation>
    <scope>NUCLEOTIDE SEQUENCE [LARGE SCALE GENOMIC DNA]</scope>
    <source>
        <strain evidence="1 2">DCMF</strain>
    </source>
</reference>
<dbReference type="RefSeq" id="WP_148134731.1">
    <property type="nucleotide sequence ID" value="NZ_CP017634.1"/>
</dbReference>
<dbReference type="Proteomes" id="UP000323521">
    <property type="component" value="Chromosome"/>
</dbReference>
<organism evidence="1 2">
    <name type="scientific">Formimonas warabiya</name>
    <dbReference type="NCBI Taxonomy" id="1761012"/>
    <lineage>
        <taxon>Bacteria</taxon>
        <taxon>Bacillati</taxon>
        <taxon>Bacillota</taxon>
        <taxon>Clostridia</taxon>
        <taxon>Eubacteriales</taxon>
        <taxon>Peptococcaceae</taxon>
        <taxon>Candidatus Formimonas</taxon>
    </lineage>
</organism>
<keyword evidence="2" id="KW-1185">Reference proteome</keyword>
<dbReference type="KEGG" id="fwa:DCMF_12435"/>
<dbReference type="AlphaFoldDB" id="A0A3G1KSR9"/>
<sequence length="62" mass="7009">MTTHVIHGEKKIGLGFAPQKEGEFSPVSSGILDRFLGFLQKMNLAARETAYARRGFYSYKQE</sequence>
<evidence type="ECO:0000313" key="2">
    <source>
        <dbReference type="Proteomes" id="UP000323521"/>
    </source>
</evidence>
<dbReference type="EMBL" id="CP017634">
    <property type="protein sequence ID" value="ATW25476.1"/>
    <property type="molecule type" value="Genomic_DNA"/>
</dbReference>
<name>A0A3G1KSR9_FORW1</name>
<proteinExistence type="predicted"/>
<evidence type="ECO:0000313" key="1">
    <source>
        <dbReference type="EMBL" id="ATW25476.1"/>
    </source>
</evidence>